<dbReference type="Gene3D" id="2.40.10.10">
    <property type="entry name" value="Trypsin-like serine proteases"/>
    <property type="match status" value="2"/>
</dbReference>
<dbReference type="Gene3D" id="1.25.40.10">
    <property type="entry name" value="Tetratricopeptide repeat domain"/>
    <property type="match status" value="1"/>
</dbReference>
<dbReference type="AlphaFoldDB" id="A0A2B4S6G1"/>
<dbReference type="EMBL" id="LSMT01000178">
    <property type="protein sequence ID" value="PFX24390.1"/>
    <property type="molecule type" value="Genomic_DNA"/>
</dbReference>
<dbReference type="GO" id="GO:0006508">
    <property type="term" value="P:proteolysis"/>
    <property type="evidence" value="ECO:0007669"/>
    <property type="project" value="UniProtKB-KW"/>
</dbReference>
<dbReference type="InterPro" id="IPR050966">
    <property type="entry name" value="Glutamyl_endopeptidase"/>
</dbReference>
<dbReference type="SUPFAM" id="SSF50494">
    <property type="entry name" value="Trypsin-like serine proteases"/>
    <property type="match status" value="1"/>
</dbReference>
<keyword evidence="5" id="KW-0378">Hydrolase</keyword>
<dbReference type="OrthoDB" id="10037376at2759"/>
<feature type="domain" description="Peptidase S1" evidence="4">
    <location>
        <begin position="137"/>
        <end position="241"/>
    </location>
</feature>
<proteinExistence type="predicted"/>
<keyword evidence="1 3" id="KW-0732">Signal</keyword>
<protein>
    <submittedName>
        <fullName evidence="5">Serine protease 23</fullName>
    </submittedName>
</protein>
<dbReference type="Pfam" id="PF00089">
    <property type="entry name" value="Trypsin"/>
    <property type="match status" value="1"/>
</dbReference>
<dbReference type="InterPro" id="IPR043504">
    <property type="entry name" value="Peptidase_S1_PA_chymotrypsin"/>
</dbReference>
<gene>
    <name evidence="5" type="primary">PRSS23</name>
    <name evidence="5" type="ORF">AWC38_SpisGene11023</name>
</gene>
<dbReference type="PANTHER" id="PTHR15462">
    <property type="entry name" value="SERINE PROTEASE"/>
    <property type="match status" value="1"/>
</dbReference>
<dbReference type="PANTHER" id="PTHR15462:SF8">
    <property type="entry name" value="SERINE PROTEASE"/>
    <property type="match status" value="1"/>
</dbReference>
<dbReference type="InterPro" id="IPR001254">
    <property type="entry name" value="Trypsin_dom"/>
</dbReference>
<dbReference type="Proteomes" id="UP000225706">
    <property type="component" value="Unassembled WGS sequence"/>
</dbReference>
<dbReference type="InterPro" id="IPR011990">
    <property type="entry name" value="TPR-like_helical_dom_sf"/>
</dbReference>
<sequence length="627" mass="69592">MKAIFVMLLMLKAVSVKTLPEFEPGEKQDSEGHHADDNTDDITLVYRPETSRENLIKLFNLTAQDLDLRGLSTITLKRTSGKFGDKKVLDVPQFTVYERGNRENTRHSGGTNQKPQAKRVIIPPDDRKQLSSSNKAQKSPHSAACKVSCKGSCRWSCSGTLIGSHHVLTSAHCIDGEDIATLQVGFLERNGRLQWYDVIRASIPLRWKINKKTDDYTVLKLEGRANRRSYVSVVSTPLPKNSLISITGELGDRFPGDKPPSSLWISKCRAILVTSGQIWNNCDVVRGSSGSGVLKKESSRVMAEGFTLPPEEKVAPDDGSSEVVILDAGKESEDKDGFDDITLRAKAKAYFEEGNKVYRQEKDYANAVHFYTQGILVRVPKIAKEVGDKTEEGTSYGNLGRVHHKGKEERKQRGLLELNYGSGEEYHQSNSFREKSACSSLSFLPPNAAFAAINAGKISYWVIQKGNDVTEREKQINCYISEGEVTIFTETLPGKLGIKVRVKDEDCSHCESNDERGQNDFLFSNPSQEDIIKKLYETTIVPIVNLLDGDEVCLAPEGPLCLVPYAALSDSQSTCLGESFRIRMILSLDTLKLITNCLEDFHRTTGALLMGDPWLEGVLHKGKKLAP</sequence>
<evidence type="ECO:0000259" key="4">
    <source>
        <dbReference type="Pfam" id="PF00089"/>
    </source>
</evidence>
<reference evidence="6" key="1">
    <citation type="journal article" date="2017" name="bioRxiv">
        <title>Comparative analysis of the genomes of Stylophora pistillata and Acropora digitifera provides evidence for extensive differences between species of corals.</title>
        <authorList>
            <person name="Voolstra C.R."/>
            <person name="Li Y."/>
            <person name="Liew Y.J."/>
            <person name="Baumgarten S."/>
            <person name="Zoccola D."/>
            <person name="Flot J.-F."/>
            <person name="Tambutte S."/>
            <person name="Allemand D."/>
            <person name="Aranda M."/>
        </authorList>
    </citation>
    <scope>NUCLEOTIDE SEQUENCE [LARGE SCALE GENOMIC DNA]</scope>
</reference>
<organism evidence="5 6">
    <name type="scientific">Stylophora pistillata</name>
    <name type="common">Smooth cauliflower coral</name>
    <dbReference type="NCBI Taxonomy" id="50429"/>
    <lineage>
        <taxon>Eukaryota</taxon>
        <taxon>Metazoa</taxon>
        <taxon>Cnidaria</taxon>
        <taxon>Anthozoa</taxon>
        <taxon>Hexacorallia</taxon>
        <taxon>Scleractinia</taxon>
        <taxon>Astrocoeniina</taxon>
        <taxon>Pocilloporidae</taxon>
        <taxon>Stylophora</taxon>
    </lineage>
</organism>
<keyword evidence="5" id="KW-0645">Protease</keyword>
<accession>A0A2B4S6G1</accession>
<feature type="signal peptide" evidence="3">
    <location>
        <begin position="1"/>
        <end position="18"/>
    </location>
</feature>
<evidence type="ECO:0000313" key="6">
    <source>
        <dbReference type="Proteomes" id="UP000225706"/>
    </source>
</evidence>
<feature type="region of interest" description="Disordered" evidence="2">
    <location>
        <begin position="99"/>
        <end position="138"/>
    </location>
</feature>
<dbReference type="InterPro" id="IPR009003">
    <property type="entry name" value="Peptidase_S1_PA"/>
</dbReference>
<feature type="chain" id="PRO_5012315513" evidence="3">
    <location>
        <begin position="19"/>
        <end position="627"/>
    </location>
</feature>
<evidence type="ECO:0000256" key="3">
    <source>
        <dbReference type="SAM" id="SignalP"/>
    </source>
</evidence>
<name>A0A2B4S6G1_STYPI</name>
<evidence type="ECO:0000256" key="1">
    <source>
        <dbReference type="ARBA" id="ARBA00022729"/>
    </source>
</evidence>
<keyword evidence="6" id="KW-1185">Reference proteome</keyword>
<dbReference type="GO" id="GO:0004252">
    <property type="term" value="F:serine-type endopeptidase activity"/>
    <property type="evidence" value="ECO:0007669"/>
    <property type="project" value="InterPro"/>
</dbReference>
<comment type="caution">
    <text evidence="5">The sequence shown here is derived from an EMBL/GenBank/DDBJ whole genome shotgun (WGS) entry which is preliminary data.</text>
</comment>
<evidence type="ECO:0000313" key="5">
    <source>
        <dbReference type="EMBL" id="PFX24390.1"/>
    </source>
</evidence>
<evidence type="ECO:0000256" key="2">
    <source>
        <dbReference type="SAM" id="MobiDB-lite"/>
    </source>
</evidence>